<comment type="similarity">
    <text evidence="4">Belongs to the class I-like SAM-binding methyltransferase superfamily.</text>
</comment>
<dbReference type="PANTHER" id="PTHR35897:SF1">
    <property type="entry name" value="METHYLTRANSFERASE AUSD"/>
    <property type="match status" value="1"/>
</dbReference>
<dbReference type="PANTHER" id="PTHR35897">
    <property type="entry name" value="METHYLTRANSFERASE AUSD"/>
    <property type="match status" value="1"/>
</dbReference>
<dbReference type="OrthoDB" id="2094832at2759"/>
<accession>A0A8H5G6C7</accession>
<evidence type="ECO:0000313" key="6">
    <source>
        <dbReference type="Proteomes" id="UP000559027"/>
    </source>
</evidence>
<evidence type="ECO:0000256" key="4">
    <source>
        <dbReference type="ARBA" id="ARBA00038314"/>
    </source>
</evidence>
<evidence type="ECO:0000256" key="1">
    <source>
        <dbReference type="ARBA" id="ARBA00005179"/>
    </source>
</evidence>
<comment type="caution">
    <text evidence="5">The sequence shown here is derived from an EMBL/GenBank/DDBJ whole genome shotgun (WGS) entry which is preliminary data.</text>
</comment>
<dbReference type="InterPro" id="IPR029063">
    <property type="entry name" value="SAM-dependent_MTases_sf"/>
</dbReference>
<evidence type="ECO:0000313" key="5">
    <source>
        <dbReference type="EMBL" id="KAF5359217.1"/>
    </source>
</evidence>
<reference evidence="5 6" key="1">
    <citation type="journal article" date="2020" name="ISME J.">
        <title>Uncovering the hidden diversity of litter-decomposition mechanisms in mushroom-forming fungi.</title>
        <authorList>
            <person name="Floudas D."/>
            <person name="Bentzer J."/>
            <person name="Ahren D."/>
            <person name="Johansson T."/>
            <person name="Persson P."/>
            <person name="Tunlid A."/>
        </authorList>
    </citation>
    <scope>NUCLEOTIDE SEQUENCE [LARGE SCALE GENOMIC DNA]</scope>
    <source>
        <strain evidence="5 6">CBS 146.42</strain>
    </source>
</reference>
<gene>
    <name evidence="5" type="ORF">D9756_003137</name>
</gene>
<dbReference type="Gene3D" id="3.40.50.150">
    <property type="entry name" value="Vaccinia Virus protein VP39"/>
    <property type="match status" value="1"/>
</dbReference>
<evidence type="ECO:0000256" key="2">
    <source>
        <dbReference type="ARBA" id="ARBA00022679"/>
    </source>
</evidence>
<name>A0A8H5G6C7_9AGAR</name>
<dbReference type="GO" id="GO:0016740">
    <property type="term" value="F:transferase activity"/>
    <property type="evidence" value="ECO:0007669"/>
    <property type="project" value="UniProtKB-KW"/>
</dbReference>
<dbReference type="SUPFAM" id="SSF53335">
    <property type="entry name" value="S-adenosyl-L-methionine-dependent methyltransferases"/>
    <property type="match status" value="1"/>
</dbReference>
<dbReference type="EMBL" id="JAACJO010000004">
    <property type="protein sequence ID" value="KAF5359217.1"/>
    <property type="molecule type" value="Genomic_DNA"/>
</dbReference>
<organism evidence="5 6">
    <name type="scientific">Leucocoprinus leucothites</name>
    <dbReference type="NCBI Taxonomy" id="201217"/>
    <lineage>
        <taxon>Eukaryota</taxon>
        <taxon>Fungi</taxon>
        <taxon>Dikarya</taxon>
        <taxon>Basidiomycota</taxon>
        <taxon>Agaricomycotina</taxon>
        <taxon>Agaricomycetes</taxon>
        <taxon>Agaricomycetidae</taxon>
        <taxon>Agaricales</taxon>
        <taxon>Agaricineae</taxon>
        <taxon>Agaricaceae</taxon>
        <taxon>Leucocoprinus</taxon>
    </lineage>
</organism>
<keyword evidence="2" id="KW-0808">Transferase</keyword>
<comment type="pathway">
    <text evidence="1">Secondary metabolite biosynthesis.</text>
</comment>
<keyword evidence="3" id="KW-0949">S-adenosyl-L-methionine</keyword>
<evidence type="ECO:0000256" key="3">
    <source>
        <dbReference type="ARBA" id="ARBA00022691"/>
    </source>
</evidence>
<sequence>MTMSPNKVARDFVVLPFDPSFLELRDEETEFLKSWTGITNEEELRTHIVDVSAKAYETFPYPCIRGFAFTKLKISRLPVYPKLLKLVQDQPSAILLDAACCFGNDLRKAVLDGWPVENAIGFDLEPLFWQYGHELFKSTPQSFPAGFVAGNAFEPHIIEPREQPFYEAPITPRPQNLQELKSLMPLQGHISAIHASSFFHIFSEEKQIQLARRLASLLSPEPGSMIFGCHRGLKVKAVTSDLLGFEMTCYSPETWRDLWDGVIFRKGTVDVRAELRDANREDVSLDDGGKIYFLDWSVTRLRAD</sequence>
<keyword evidence="6" id="KW-1185">Reference proteome</keyword>
<dbReference type="InterPro" id="IPR051654">
    <property type="entry name" value="Meroterpenoid_MTases"/>
</dbReference>
<evidence type="ECO:0008006" key="7">
    <source>
        <dbReference type="Google" id="ProtNLM"/>
    </source>
</evidence>
<dbReference type="AlphaFoldDB" id="A0A8H5G6C7"/>
<proteinExistence type="inferred from homology"/>
<dbReference type="Proteomes" id="UP000559027">
    <property type="component" value="Unassembled WGS sequence"/>
</dbReference>
<protein>
    <recommendedName>
        <fullName evidence="7">Methyltransferase ausD</fullName>
    </recommendedName>
</protein>